<feature type="compositionally biased region" description="Basic and acidic residues" evidence="1">
    <location>
        <begin position="35"/>
        <end position="55"/>
    </location>
</feature>
<evidence type="ECO:0000313" key="2">
    <source>
        <dbReference type="EMBL" id="TQB72426.1"/>
    </source>
</evidence>
<feature type="region of interest" description="Disordered" evidence="1">
    <location>
        <begin position="19"/>
        <end position="161"/>
    </location>
</feature>
<evidence type="ECO:0000256" key="1">
    <source>
        <dbReference type="SAM" id="MobiDB-lite"/>
    </source>
</evidence>
<accession>A0A507QXS9</accession>
<dbReference type="AlphaFoldDB" id="A0A507QXS9"/>
<dbReference type="EMBL" id="VIFY01000064">
    <property type="protein sequence ID" value="TQB72426.1"/>
    <property type="molecule type" value="Genomic_DNA"/>
</dbReference>
<evidence type="ECO:0000313" key="3">
    <source>
        <dbReference type="Proteomes" id="UP000319663"/>
    </source>
</evidence>
<comment type="caution">
    <text evidence="2">The sequence shown here is derived from an EMBL/GenBank/DDBJ whole genome shotgun (WGS) entry which is preliminary data.</text>
</comment>
<feature type="compositionally biased region" description="Basic and acidic residues" evidence="1">
    <location>
        <begin position="65"/>
        <end position="79"/>
    </location>
</feature>
<reference evidence="2 3" key="1">
    <citation type="submission" date="2019-06" db="EMBL/GenBank/DDBJ databases">
        <title>Wine fermentation using esterase from Monascus purpureus.</title>
        <authorList>
            <person name="Geng C."/>
            <person name="Zhang Y."/>
        </authorList>
    </citation>
    <scope>NUCLEOTIDE SEQUENCE [LARGE SCALE GENOMIC DNA]</scope>
    <source>
        <strain evidence="2">HQ1</strain>
    </source>
</reference>
<gene>
    <name evidence="2" type="ORF">MPDQ_006828</name>
</gene>
<dbReference type="Proteomes" id="UP000319663">
    <property type="component" value="Unassembled WGS sequence"/>
</dbReference>
<feature type="compositionally biased region" description="Acidic residues" evidence="1">
    <location>
        <begin position="113"/>
        <end position="131"/>
    </location>
</feature>
<protein>
    <submittedName>
        <fullName evidence="2">Uncharacterized protein</fullName>
    </submittedName>
</protein>
<name>A0A507QXS9_MONPU</name>
<proteinExistence type="predicted"/>
<dbReference type="OrthoDB" id="4227165at2759"/>
<keyword evidence="3" id="KW-1185">Reference proteome</keyword>
<organism evidence="2 3">
    <name type="scientific">Monascus purpureus</name>
    <name type="common">Red mold</name>
    <name type="synonym">Monascus anka</name>
    <dbReference type="NCBI Taxonomy" id="5098"/>
    <lineage>
        <taxon>Eukaryota</taxon>
        <taxon>Fungi</taxon>
        <taxon>Dikarya</taxon>
        <taxon>Ascomycota</taxon>
        <taxon>Pezizomycotina</taxon>
        <taxon>Eurotiomycetes</taxon>
        <taxon>Eurotiomycetidae</taxon>
        <taxon>Eurotiales</taxon>
        <taxon>Aspergillaceae</taxon>
        <taxon>Monascus</taxon>
    </lineage>
</organism>
<dbReference type="STRING" id="5098.A0A507QXS9"/>
<sequence length="250" mass="28202">MSEPPRRIVLEKSRSVRRRYQRSNKRFQFTASQIERIEREEERERRAQKLREREKKRLAKKKKKAEKEAKVREERKRLGLPDPNAPRVPSSQPLLVNFLAPTKKGSAAAENDAGSEEATELDISGDTEAELDSSVGDADGTLENNDSSALATGDGISNDEEDEFSDCSIFYDEEIITKVEAGALHVQQNAEQQQQTVITRDDEGVKENLSVGDSFHDETAVFLEQAFSHEFDTDDEFENELIKLSAVVDG</sequence>